<evidence type="ECO:0000256" key="9">
    <source>
        <dbReference type="RuleBase" id="RU003640"/>
    </source>
</evidence>
<evidence type="ECO:0000256" key="4">
    <source>
        <dbReference type="ARBA" id="ARBA00022448"/>
    </source>
</evidence>
<gene>
    <name evidence="10" type="primary">ND3</name>
</gene>
<keyword evidence="9" id="KW-0520">NAD</keyword>
<dbReference type="Pfam" id="PF00507">
    <property type="entry name" value="Oxidored_q4"/>
    <property type="match status" value="1"/>
</dbReference>
<evidence type="ECO:0000256" key="1">
    <source>
        <dbReference type="ARBA" id="ARBA00004370"/>
    </source>
</evidence>
<dbReference type="InterPro" id="IPR000440">
    <property type="entry name" value="NADH_UbQ/plastoQ_OxRdtase_su3"/>
</dbReference>
<comment type="function">
    <text evidence="9">Core subunit of the mitochondrial membrane respiratory chain NADH dehydrogenase (Complex I) which catalyzes electron transfer from NADH through the respiratory chain, using ubiquinone as an electron acceptor. Essential for the catalytic activity of complex I.</text>
</comment>
<keyword evidence="9" id="KW-0249">Electron transport</keyword>
<dbReference type="EMBL" id="KU748516">
    <property type="protein sequence ID" value="AMY96199.1"/>
    <property type="molecule type" value="Genomic_DNA"/>
</dbReference>
<dbReference type="GO" id="GO:0031966">
    <property type="term" value="C:mitochondrial membrane"/>
    <property type="evidence" value="ECO:0007669"/>
    <property type="project" value="UniProtKB-SubCell"/>
</dbReference>
<keyword evidence="4 9" id="KW-0813">Transport</keyword>
<dbReference type="Gene3D" id="1.20.58.1610">
    <property type="entry name" value="NADH:ubiquinone/plastoquinone oxidoreductase, chain 3"/>
    <property type="match status" value="1"/>
</dbReference>
<dbReference type="AlphaFoldDB" id="A0A342KAG5"/>
<keyword evidence="9" id="KW-0679">Respiratory chain</keyword>
<dbReference type="GeneID" id="35199843"/>
<comment type="similarity">
    <text evidence="2 9">Belongs to the complex I subunit 3 family.</text>
</comment>
<evidence type="ECO:0000256" key="3">
    <source>
        <dbReference type="ARBA" id="ARBA00021007"/>
    </source>
</evidence>
<dbReference type="PANTHER" id="PTHR11058">
    <property type="entry name" value="NADH-UBIQUINONE OXIDOREDUCTASE CHAIN 3"/>
    <property type="match status" value="1"/>
</dbReference>
<dbReference type="PANTHER" id="PTHR11058:SF9">
    <property type="entry name" value="NADH-UBIQUINONE OXIDOREDUCTASE CHAIN 3"/>
    <property type="match status" value="1"/>
</dbReference>
<proteinExistence type="inferred from homology"/>
<geneLocation type="mitochondrion" evidence="10"/>
<dbReference type="EC" id="7.1.1.2" evidence="9"/>
<keyword evidence="9" id="KW-0830">Ubiquinone</keyword>
<protein>
    <recommendedName>
        <fullName evidence="3 9">NADH-ubiquinone oxidoreductase chain 3</fullName>
        <ecNumber evidence="9">7.1.1.2</ecNumber>
    </recommendedName>
</protein>
<dbReference type="InterPro" id="IPR038430">
    <property type="entry name" value="NDAH_ubi_oxred_su3_sf"/>
</dbReference>
<feature type="transmembrane region" description="Helical" evidence="9">
    <location>
        <begin position="85"/>
        <end position="106"/>
    </location>
</feature>
<comment type="catalytic activity">
    <reaction evidence="8 9">
        <text>a ubiquinone + NADH + 5 H(+)(in) = a ubiquinol + NAD(+) + 4 H(+)(out)</text>
        <dbReference type="Rhea" id="RHEA:29091"/>
        <dbReference type="Rhea" id="RHEA-COMP:9565"/>
        <dbReference type="Rhea" id="RHEA-COMP:9566"/>
        <dbReference type="ChEBI" id="CHEBI:15378"/>
        <dbReference type="ChEBI" id="CHEBI:16389"/>
        <dbReference type="ChEBI" id="CHEBI:17976"/>
        <dbReference type="ChEBI" id="CHEBI:57540"/>
        <dbReference type="ChEBI" id="CHEBI:57945"/>
        <dbReference type="EC" id="7.1.1.2"/>
    </reaction>
</comment>
<keyword evidence="6 9" id="KW-1133">Transmembrane helix</keyword>
<keyword evidence="9 10" id="KW-0496">Mitochondrion</keyword>
<organism evidence="10">
    <name type="scientific">Trocnadella arisana</name>
    <dbReference type="NCBI Taxonomy" id="1437250"/>
    <lineage>
        <taxon>Eukaryota</taxon>
        <taxon>Metazoa</taxon>
        <taxon>Ecdysozoa</taxon>
        <taxon>Arthropoda</taxon>
        <taxon>Hexapoda</taxon>
        <taxon>Insecta</taxon>
        <taxon>Pterygota</taxon>
        <taxon>Neoptera</taxon>
        <taxon>Paraneoptera</taxon>
        <taxon>Hemiptera</taxon>
        <taxon>Auchenorrhyncha</taxon>
        <taxon>Membracoidea</taxon>
        <taxon>Cicadellidae</taxon>
        <taxon>Iassinae</taxon>
        <taxon>Trocnadella</taxon>
    </lineage>
</organism>
<evidence type="ECO:0000256" key="8">
    <source>
        <dbReference type="ARBA" id="ARBA00049551"/>
    </source>
</evidence>
<accession>A0A342KAG5</accession>
<dbReference type="RefSeq" id="YP_009445994.1">
    <property type="nucleotide sequence ID" value="NC_036480.1"/>
</dbReference>
<keyword evidence="9" id="KW-1278">Translocase</keyword>
<name>A0A342KAG5_9HEMI</name>
<feature type="transmembrane region" description="Helical" evidence="9">
    <location>
        <begin position="57"/>
        <end position="79"/>
    </location>
</feature>
<evidence type="ECO:0000256" key="6">
    <source>
        <dbReference type="ARBA" id="ARBA00022989"/>
    </source>
</evidence>
<dbReference type="GO" id="GO:0008137">
    <property type="term" value="F:NADH dehydrogenase (ubiquinone) activity"/>
    <property type="evidence" value="ECO:0007669"/>
    <property type="project" value="UniProtKB-UniRule"/>
</dbReference>
<evidence type="ECO:0000256" key="2">
    <source>
        <dbReference type="ARBA" id="ARBA00008472"/>
    </source>
</evidence>
<dbReference type="GO" id="GO:0030964">
    <property type="term" value="C:NADH dehydrogenase complex"/>
    <property type="evidence" value="ECO:0007669"/>
    <property type="project" value="TreeGrafter"/>
</dbReference>
<evidence type="ECO:0000256" key="5">
    <source>
        <dbReference type="ARBA" id="ARBA00022692"/>
    </source>
</evidence>
<keyword evidence="7 9" id="KW-0472">Membrane</keyword>
<feature type="transmembrane region" description="Helical" evidence="9">
    <location>
        <begin position="6"/>
        <end position="26"/>
    </location>
</feature>
<evidence type="ECO:0000313" key="10">
    <source>
        <dbReference type="EMBL" id="AMY96199.1"/>
    </source>
</evidence>
<reference evidence="10" key="1">
    <citation type="submission" date="2016-02" db="EMBL/GenBank/DDBJ databases">
        <title>Characterization of the complete mitochondrial genome of Trocnadella arisana (Hemiptera: Cicadellidae: Iassinae) with the phylogenetic analysis.</title>
        <authorList>
            <person name="Wu Y.F."/>
            <person name="Dai R.H."/>
        </authorList>
    </citation>
    <scope>NUCLEOTIDE SEQUENCE</scope>
</reference>
<keyword evidence="5 9" id="KW-0812">Transmembrane</keyword>
<dbReference type="CTD" id="4537"/>
<comment type="subcellular location">
    <subcellularLocation>
        <location evidence="1">Membrane</location>
    </subcellularLocation>
    <subcellularLocation>
        <location evidence="9">Mitochondrion membrane</location>
        <topology evidence="9">Multi-pass membrane protein</topology>
    </subcellularLocation>
</comment>
<sequence length="117" mass="14158">MIIIMMFCMINMMLVLILTLMVMIMMKKKKKNFNKMKPFECGFNSISKKRLPFSSHFFIVGMIFLIFDIEIIIIMPMIMTMKFSMLKYWLTASNMMIMILIMGLYYEWKNNMLKWTN</sequence>
<evidence type="ECO:0000256" key="7">
    <source>
        <dbReference type="ARBA" id="ARBA00023136"/>
    </source>
</evidence>